<keyword evidence="11" id="KW-0812">Transmembrane</keyword>
<organism evidence="13 14">
    <name type="scientific">Penicillium canariense</name>
    <dbReference type="NCBI Taxonomy" id="189055"/>
    <lineage>
        <taxon>Eukaryota</taxon>
        <taxon>Fungi</taxon>
        <taxon>Dikarya</taxon>
        <taxon>Ascomycota</taxon>
        <taxon>Pezizomycotina</taxon>
        <taxon>Eurotiomycetes</taxon>
        <taxon>Eurotiomycetidae</taxon>
        <taxon>Eurotiales</taxon>
        <taxon>Aspergillaceae</taxon>
        <taxon>Penicillium</taxon>
    </lineage>
</organism>
<comment type="catalytic activity">
    <reaction evidence="9">
        <text>L-seryl-[protein] + UDP-N-acetyl-alpha-D-glucosamine = 3-O-(N-acetyl-beta-D-glucosaminyl)-L-seryl-[protein] + UDP + H(+)</text>
        <dbReference type="Rhea" id="RHEA:48904"/>
        <dbReference type="Rhea" id="RHEA-COMP:9863"/>
        <dbReference type="Rhea" id="RHEA-COMP:12251"/>
        <dbReference type="ChEBI" id="CHEBI:15378"/>
        <dbReference type="ChEBI" id="CHEBI:29999"/>
        <dbReference type="ChEBI" id="CHEBI:57705"/>
        <dbReference type="ChEBI" id="CHEBI:58223"/>
        <dbReference type="ChEBI" id="CHEBI:90838"/>
        <dbReference type="EC" id="2.4.1.255"/>
    </reaction>
</comment>
<evidence type="ECO:0000313" key="14">
    <source>
        <dbReference type="Proteomes" id="UP001149163"/>
    </source>
</evidence>
<evidence type="ECO:0000313" key="13">
    <source>
        <dbReference type="EMBL" id="KAJ5168865.1"/>
    </source>
</evidence>
<dbReference type="Proteomes" id="UP001149163">
    <property type="component" value="Unassembled WGS sequence"/>
</dbReference>
<dbReference type="GO" id="GO:0097363">
    <property type="term" value="F:protein O-acetylglucosaminyltransferase activity"/>
    <property type="evidence" value="ECO:0007669"/>
    <property type="project" value="UniProtKB-EC"/>
</dbReference>
<keyword evidence="4" id="KW-0732">Signal</keyword>
<keyword evidence="11" id="KW-1133">Transmembrane helix</keyword>
<keyword evidence="3" id="KW-0808">Transferase</keyword>
<reference evidence="13" key="2">
    <citation type="journal article" date="2023" name="IMA Fungus">
        <title>Comparative genomic study of the Penicillium genus elucidates a diverse pangenome and 15 lateral gene transfer events.</title>
        <authorList>
            <person name="Petersen C."/>
            <person name="Sorensen T."/>
            <person name="Nielsen M.R."/>
            <person name="Sondergaard T.E."/>
            <person name="Sorensen J.L."/>
            <person name="Fitzpatrick D.A."/>
            <person name="Frisvad J.C."/>
            <person name="Nielsen K.L."/>
        </authorList>
    </citation>
    <scope>NUCLEOTIDE SEQUENCE</scope>
    <source>
        <strain evidence="13">IBT 26290</strain>
    </source>
</reference>
<evidence type="ECO:0000256" key="11">
    <source>
        <dbReference type="SAM" id="Phobius"/>
    </source>
</evidence>
<evidence type="ECO:0000256" key="8">
    <source>
        <dbReference type="ARBA" id="ARBA00042574"/>
    </source>
</evidence>
<name>A0A9W9LQB2_9EURO</name>
<protein>
    <recommendedName>
        <fullName evidence="7">EGF domain-specific O-linked N-acetylglucosamine transferase</fullName>
        <ecNumber evidence="1">2.4.1.255</ecNumber>
    </recommendedName>
    <alternativeName>
        <fullName evidence="8">Extracellular O-linked N-acetylglucosamine transferase</fullName>
    </alternativeName>
</protein>
<evidence type="ECO:0000256" key="4">
    <source>
        <dbReference type="ARBA" id="ARBA00022729"/>
    </source>
</evidence>
<keyword evidence="11" id="KW-0472">Membrane</keyword>
<gene>
    <name evidence="13" type="ORF">N7482_004459</name>
</gene>
<keyword evidence="14" id="KW-1185">Reference proteome</keyword>
<evidence type="ECO:0000256" key="2">
    <source>
        <dbReference type="ARBA" id="ARBA00022676"/>
    </source>
</evidence>
<accession>A0A9W9LQB2</accession>
<dbReference type="AlphaFoldDB" id="A0A9W9LQB2"/>
<dbReference type="InterPro" id="IPR007657">
    <property type="entry name" value="Glycosyltransferase_61"/>
</dbReference>
<keyword evidence="5" id="KW-0256">Endoplasmic reticulum</keyword>
<dbReference type="EMBL" id="JAPQKN010000002">
    <property type="protein sequence ID" value="KAJ5168865.1"/>
    <property type="molecule type" value="Genomic_DNA"/>
</dbReference>
<dbReference type="GO" id="GO:0005788">
    <property type="term" value="C:endoplasmic reticulum lumen"/>
    <property type="evidence" value="ECO:0007669"/>
    <property type="project" value="TreeGrafter"/>
</dbReference>
<comment type="catalytic activity">
    <reaction evidence="10">
        <text>L-threonyl-[protein] + UDP-N-acetyl-alpha-D-glucosamine = 3-O-(N-acetyl-beta-D-glucosaminyl)-L-threonyl-[protein] + UDP + H(+)</text>
        <dbReference type="Rhea" id="RHEA:48908"/>
        <dbReference type="Rhea" id="RHEA-COMP:11060"/>
        <dbReference type="Rhea" id="RHEA-COMP:12252"/>
        <dbReference type="ChEBI" id="CHEBI:15378"/>
        <dbReference type="ChEBI" id="CHEBI:30013"/>
        <dbReference type="ChEBI" id="CHEBI:57705"/>
        <dbReference type="ChEBI" id="CHEBI:58223"/>
        <dbReference type="ChEBI" id="CHEBI:90840"/>
        <dbReference type="EC" id="2.4.1.255"/>
    </reaction>
</comment>
<dbReference type="InterPro" id="IPR049625">
    <property type="entry name" value="Glyco_transf_61_cat"/>
</dbReference>
<evidence type="ECO:0000256" key="5">
    <source>
        <dbReference type="ARBA" id="ARBA00022824"/>
    </source>
</evidence>
<dbReference type="GeneID" id="81425760"/>
<keyword evidence="6" id="KW-0325">Glycoprotein</keyword>
<dbReference type="PANTHER" id="PTHR20961">
    <property type="entry name" value="GLYCOSYLTRANSFERASE"/>
    <property type="match status" value="1"/>
</dbReference>
<evidence type="ECO:0000256" key="6">
    <source>
        <dbReference type="ARBA" id="ARBA00023180"/>
    </source>
</evidence>
<proteinExistence type="predicted"/>
<dbReference type="Pfam" id="PF04577">
    <property type="entry name" value="Glyco_transf_61"/>
    <property type="match status" value="1"/>
</dbReference>
<evidence type="ECO:0000256" key="9">
    <source>
        <dbReference type="ARBA" id="ARBA00048317"/>
    </source>
</evidence>
<keyword evidence="2" id="KW-0328">Glycosyltransferase</keyword>
<feature type="transmembrane region" description="Helical" evidence="11">
    <location>
        <begin position="14"/>
        <end position="33"/>
    </location>
</feature>
<evidence type="ECO:0000256" key="7">
    <source>
        <dbReference type="ARBA" id="ARBA00040944"/>
    </source>
</evidence>
<comment type="caution">
    <text evidence="13">The sequence shown here is derived from an EMBL/GenBank/DDBJ whole genome shotgun (WGS) entry which is preliminary data.</text>
</comment>
<dbReference type="OrthoDB" id="529273at2759"/>
<feature type="domain" description="Glycosyltransferase 61 catalytic" evidence="12">
    <location>
        <begin position="306"/>
        <end position="402"/>
    </location>
</feature>
<dbReference type="PANTHER" id="PTHR20961:SF148">
    <property type="entry name" value="EGF DOMAIN-SPECIFIC O-LINKED N-ACETYLGLUCOSAMINE TRANSFERASE"/>
    <property type="match status" value="1"/>
</dbReference>
<evidence type="ECO:0000256" key="1">
    <source>
        <dbReference type="ARBA" id="ARBA00011970"/>
    </source>
</evidence>
<dbReference type="RefSeq" id="XP_056545326.1">
    <property type="nucleotide sequence ID" value="XM_056686584.1"/>
</dbReference>
<reference evidence="13" key="1">
    <citation type="submission" date="2022-11" db="EMBL/GenBank/DDBJ databases">
        <authorList>
            <person name="Petersen C."/>
        </authorList>
    </citation>
    <scope>NUCLEOTIDE SEQUENCE</scope>
    <source>
        <strain evidence="13">IBT 26290</strain>
    </source>
</reference>
<sequence>MPLISLSSFGHRRASLLLASSVLISLILLAYYYPLLPTYGRLETEATISAEGKPVPHLPAEYTGIPEEQRFCAERFGTTYLENLRDSATQYCNGSSALTCFHSKTVDRWDSFCFGKGAKFDPEDGKFHLECDLHQHKKSDSGPDYPYPDHFHRYMYDTGPGVVFNGWVNLDDETRGSPQETPNYSILVKREGATNHWHSLMEIFSMMLTMDVLQMGQPSNKNSAHYIPVRDAANTQLVILDDKPDGPYFDMWSLYAKKGVVRLKDISGNMTIENTIIPLSGGSNTLWQGDWEINSCENSATLKAFANRVLALYGMHDTRPRQSEKITFNFINRVSGRRLIDMEEYLARLQEDFPLIEVQSIDFASMSYKEQLEIIQNTDILAGVHGAGLTHGIFLPPGSVMVEILPPGLNHKGFRNVAALRGHEYFSSHASNTPSAKAGDWHSEDVFIEFERFKELTNVAIKSLYNKGMRSHDAS</sequence>
<dbReference type="EC" id="2.4.1.255" evidence="1"/>
<evidence type="ECO:0000259" key="12">
    <source>
        <dbReference type="Pfam" id="PF04577"/>
    </source>
</evidence>
<evidence type="ECO:0000256" key="3">
    <source>
        <dbReference type="ARBA" id="ARBA00022679"/>
    </source>
</evidence>
<evidence type="ECO:0000256" key="10">
    <source>
        <dbReference type="ARBA" id="ARBA00049432"/>
    </source>
</evidence>